<dbReference type="PANTHER" id="PTHR46438:SF2">
    <property type="entry name" value="ALPHA_BETA-HYDROLASES SUPERFAMILY PROTEIN"/>
    <property type="match status" value="1"/>
</dbReference>
<evidence type="ECO:0000313" key="2">
    <source>
        <dbReference type="EMBL" id="MFC4986415.1"/>
    </source>
</evidence>
<accession>A0ABD5QA72</accession>
<proteinExistence type="predicted"/>
<dbReference type="Pfam" id="PF12697">
    <property type="entry name" value="Abhydrolase_6"/>
    <property type="match status" value="1"/>
</dbReference>
<reference evidence="2 3" key="1">
    <citation type="journal article" date="2019" name="Int. J. Syst. Evol. Microbiol.">
        <title>The Global Catalogue of Microorganisms (GCM) 10K type strain sequencing project: providing services to taxonomists for standard genome sequencing and annotation.</title>
        <authorList>
            <consortium name="The Broad Institute Genomics Platform"/>
            <consortium name="The Broad Institute Genome Sequencing Center for Infectious Disease"/>
            <person name="Wu L."/>
            <person name="Ma J."/>
        </authorList>
    </citation>
    <scope>NUCLEOTIDE SEQUENCE [LARGE SCALE GENOMIC DNA]</scope>
    <source>
        <strain evidence="2 3">CGMCC 1.15824</strain>
    </source>
</reference>
<organism evidence="2 3">
    <name type="scientific">Saliphagus infecundisoli</name>
    <dbReference type="NCBI Taxonomy" id="1849069"/>
    <lineage>
        <taxon>Archaea</taxon>
        <taxon>Methanobacteriati</taxon>
        <taxon>Methanobacteriota</taxon>
        <taxon>Stenosarchaea group</taxon>
        <taxon>Halobacteria</taxon>
        <taxon>Halobacteriales</taxon>
        <taxon>Natrialbaceae</taxon>
        <taxon>Saliphagus</taxon>
    </lineage>
</organism>
<dbReference type="Gene3D" id="3.40.50.1820">
    <property type="entry name" value="alpha/beta hydrolase"/>
    <property type="match status" value="1"/>
</dbReference>
<dbReference type="RefSeq" id="WP_224828923.1">
    <property type="nucleotide sequence ID" value="NZ_JAIVEF010000012.1"/>
</dbReference>
<dbReference type="AlphaFoldDB" id="A0ABD5QA72"/>
<dbReference type="InterPro" id="IPR029058">
    <property type="entry name" value="AB_hydrolase_fold"/>
</dbReference>
<dbReference type="PRINTS" id="PR00111">
    <property type="entry name" value="ABHYDROLASE"/>
</dbReference>
<feature type="domain" description="AB hydrolase-1" evidence="1">
    <location>
        <begin position="66"/>
        <end position="299"/>
    </location>
</feature>
<keyword evidence="2" id="KW-0378">Hydrolase</keyword>
<sequence length="306" mass="33193">MNLRRAIGGAVAAAGAAAIGHRLQRRRAGELENPLPGVSRTYRWRGMDVAYTVAGDPENPDLVCYHGLHAAASSEEFSPIFEALAEHYHVVAVDLPGFGRSDRPPLVYSADLYTEFVREFAADVLETPTVLASSLTGSFALSAAEEGAFERLVLVCPTADTGPERPWLRTLVRSPLVGTALFDLLASRPSLRYFLRREGYYDPDSIRPEEVAYAWATTHQPGARFAPASFVSGSLDPDFDLATELSACPVPVTLLWGREAEIVPLREGRRLAEAAGCDLAVVDYATLLPHAERPAEVAEYLAGLVE</sequence>
<comment type="caution">
    <text evidence="2">The sequence shown here is derived from an EMBL/GenBank/DDBJ whole genome shotgun (WGS) entry which is preliminary data.</text>
</comment>
<dbReference type="InterPro" id="IPR000073">
    <property type="entry name" value="AB_hydrolase_1"/>
</dbReference>
<dbReference type="SUPFAM" id="SSF53474">
    <property type="entry name" value="alpha/beta-Hydrolases"/>
    <property type="match status" value="1"/>
</dbReference>
<evidence type="ECO:0000313" key="3">
    <source>
        <dbReference type="Proteomes" id="UP001595925"/>
    </source>
</evidence>
<protein>
    <submittedName>
        <fullName evidence="2">Alpha/beta fold hydrolase</fullName>
    </submittedName>
</protein>
<dbReference type="GO" id="GO:0016787">
    <property type="term" value="F:hydrolase activity"/>
    <property type="evidence" value="ECO:0007669"/>
    <property type="project" value="UniProtKB-KW"/>
</dbReference>
<dbReference type="Proteomes" id="UP001595925">
    <property type="component" value="Unassembled WGS sequence"/>
</dbReference>
<keyword evidence="3" id="KW-1185">Reference proteome</keyword>
<dbReference type="PANTHER" id="PTHR46438">
    <property type="entry name" value="ALPHA/BETA-HYDROLASES SUPERFAMILY PROTEIN"/>
    <property type="match status" value="1"/>
</dbReference>
<gene>
    <name evidence="2" type="ORF">ACFPFO_01210</name>
</gene>
<evidence type="ECO:0000259" key="1">
    <source>
        <dbReference type="Pfam" id="PF12697"/>
    </source>
</evidence>
<dbReference type="EMBL" id="JBHSJG010000004">
    <property type="protein sequence ID" value="MFC4986415.1"/>
    <property type="molecule type" value="Genomic_DNA"/>
</dbReference>
<name>A0ABD5QA72_9EURY</name>